<proteinExistence type="predicted"/>
<name>A0ACC2SSE2_9FUNG</name>
<dbReference type="Proteomes" id="UP001165960">
    <property type="component" value="Unassembled WGS sequence"/>
</dbReference>
<reference evidence="1" key="1">
    <citation type="submission" date="2022-04" db="EMBL/GenBank/DDBJ databases">
        <title>Genome of the entomopathogenic fungus Entomophthora muscae.</title>
        <authorList>
            <person name="Elya C."/>
            <person name="Lovett B.R."/>
            <person name="Lee E."/>
            <person name="Macias A.M."/>
            <person name="Hajek A.E."/>
            <person name="De Bivort B.L."/>
            <person name="Kasson M.T."/>
            <person name="De Fine Licht H.H."/>
            <person name="Stajich J.E."/>
        </authorList>
    </citation>
    <scope>NUCLEOTIDE SEQUENCE</scope>
    <source>
        <strain evidence="1">Berkeley</strain>
    </source>
</reference>
<comment type="caution">
    <text evidence="1">The sequence shown here is derived from an EMBL/GenBank/DDBJ whole genome shotgun (WGS) entry which is preliminary data.</text>
</comment>
<evidence type="ECO:0000313" key="1">
    <source>
        <dbReference type="EMBL" id="KAJ9065225.1"/>
    </source>
</evidence>
<evidence type="ECO:0000313" key="2">
    <source>
        <dbReference type="Proteomes" id="UP001165960"/>
    </source>
</evidence>
<organism evidence="1 2">
    <name type="scientific">Entomophthora muscae</name>
    <dbReference type="NCBI Taxonomy" id="34485"/>
    <lineage>
        <taxon>Eukaryota</taxon>
        <taxon>Fungi</taxon>
        <taxon>Fungi incertae sedis</taxon>
        <taxon>Zoopagomycota</taxon>
        <taxon>Entomophthoromycotina</taxon>
        <taxon>Entomophthoromycetes</taxon>
        <taxon>Entomophthorales</taxon>
        <taxon>Entomophthoraceae</taxon>
        <taxon>Entomophthora</taxon>
    </lineage>
</organism>
<dbReference type="EMBL" id="QTSX02004367">
    <property type="protein sequence ID" value="KAJ9065225.1"/>
    <property type="molecule type" value="Genomic_DNA"/>
</dbReference>
<protein>
    <submittedName>
        <fullName evidence="1">Uncharacterized protein</fullName>
    </submittedName>
</protein>
<sequence>MLIPVLCEKLAFQRAFEPDNITPCIERPNYVCYLTVMGVSISTSSFMLLVSALISLIQALILVPLSGFADLGDHRRHLLLLFTLVGGLASCLQVVPIISGLYYTVCLAILTSVSTCAVSSYALSLIPAYAKEYDSLHKNQAATEISSRGGAISLLCSTVVTSVAYAIAGTIADEALGIKISLALGGAWWALVGVTGRTLLASQHSNILPTGTNAVLFSLKSVWDTFALGFKLSNLFLAQLAFFLISEGTNTSGLITILIARNELNVEPRELTIISIATPLGCSVGIMTMLALIKKFKLNIKYVMITMSLLTAAIISLNVIGYYTKSVGLKSKWEVIGAFIASSIFYGPVLVSFRILLAEISPKGRECQLFTFNTLLSTGTTWIGTISVIYIIRLSGETRISGFLPLALVLLGVLVLSQMDLTIARTQAEFYATVPSPLE</sequence>
<keyword evidence="2" id="KW-1185">Reference proteome</keyword>
<accession>A0ACC2SSE2</accession>
<gene>
    <name evidence="1" type="ORF">DSO57_1021808</name>
</gene>